<sequence>MATWMRLLAVVITIAGLPPAWAGNAPVTIYFGNPDFPRQLEHADASRDALINTYRMLTDRLEAPFRFVHAPFKRTLRYLDDEQTPACNYYALETAARAQKYRFSLPLTFLLTPRLYVRGNPGIASGQLNEGGELTSLANFVSGRTEEPLLLMDDISYGDELDNIIAGLPANRVIWRSSANRYNKLSGMFFRGRISATLIYPQEVALYLHNYPDAAVPYQSYAVAGAPSTTTGKLMCNSHPTALRFLREVNRVMVALYDSPEYRAAHRLTVPAPELPVLEKAMEQARQLAAGHALQQQNVSG</sequence>
<dbReference type="SUPFAM" id="SSF53850">
    <property type="entry name" value="Periplasmic binding protein-like II"/>
    <property type="match status" value="1"/>
</dbReference>
<evidence type="ECO:0000313" key="2">
    <source>
        <dbReference type="EMBL" id="MCU7554713.1"/>
    </source>
</evidence>
<gene>
    <name evidence="2" type="ORF">OCL06_08890</name>
</gene>
<organism evidence="2 3">
    <name type="scientific">Alteromonas salexigens</name>
    <dbReference type="NCBI Taxonomy" id="2982530"/>
    <lineage>
        <taxon>Bacteria</taxon>
        <taxon>Pseudomonadati</taxon>
        <taxon>Pseudomonadota</taxon>
        <taxon>Gammaproteobacteria</taxon>
        <taxon>Alteromonadales</taxon>
        <taxon>Alteromonadaceae</taxon>
        <taxon>Alteromonas/Salinimonas group</taxon>
        <taxon>Alteromonas</taxon>
    </lineage>
</organism>
<feature type="chain" id="PRO_5046781622" description="TIGR02285 family protein" evidence="1">
    <location>
        <begin position="23"/>
        <end position="301"/>
    </location>
</feature>
<reference evidence="3" key="1">
    <citation type="submission" date="2023-07" db="EMBL/GenBank/DDBJ databases">
        <title>Study on multiphase classification of strain Alteromonas salexigens isolated from the Yellow Sea.</title>
        <authorList>
            <person name="Sun L."/>
        </authorList>
    </citation>
    <scope>NUCLEOTIDE SEQUENCE [LARGE SCALE GENOMIC DNA]</scope>
    <source>
        <strain evidence="3">ASW11-19</strain>
    </source>
</reference>
<feature type="signal peptide" evidence="1">
    <location>
        <begin position="1"/>
        <end position="22"/>
    </location>
</feature>
<dbReference type="Proteomes" id="UP001209257">
    <property type="component" value="Unassembled WGS sequence"/>
</dbReference>
<evidence type="ECO:0000256" key="1">
    <source>
        <dbReference type="SAM" id="SignalP"/>
    </source>
</evidence>
<dbReference type="EMBL" id="JAOTJC010000007">
    <property type="protein sequence ID" value="MCU7554713.1"/>
    <property type="molecule type" value="Genomic_DNA"/>
</dbReference>
<evidence type="ECO:0000313" key="3">
    <source>
        <dbReference type="Proteomes" id="UP001209257"/>
    </source>
</evidence>
<dbReference type="RefSeq" id="WP_262993602.1">
    <property type="nucleotide sequence ID" value="NZ_JAOTJC010000007.1"/>
</dbReference>
<protein>
    <recommendedName>
        <fullName evidence="4">TIGR02285 family protein</fullName>
    </recommendedName>
</protein>
<comment type="caution">
    <text evidence="2">The sequence shown here is derived from an EMBL/GenBank/DDBJ whole genome shotgun (WGS) entry which is preliminary data.</text>
</comment>
<proteinExistence type="predicted"/>
<accession>A0ABT2VQI8</accession>
<keyword evidence="3" id="KW-1185">Reference proteome</keyword>
<name>A0ABT2VQI8_9ALTE</name>
<evidence type="ECO:0008006" key="4">
    <source>
        <dbReference type="Google" id="ProtNLM"/>
    </source>
</evidence>
<keyword evidence="1" id="KW-0732">Signal</keyword>